<sequence>MFIALIIIPAQTSETRDGFPRVCHGSLRENVLPVVLVFSEKACVKSGLLRLLNAIRALYIGRRPTIYDKENQKVSTFGVNQTNLESWIPTILPQRCKGDSKSVSQTNNQTKAENKQETRRRNLNYQRQPLMGLPLMELSNRNNPVRQEHGKALEPSSSCKSLLQQSGITIYPKSEKHLKTSRGTREILYWSPPDGDTSNAYSGQRFIPPRKLLTFRTAYLRIYFRVDFS</sequence>
<dbReference type="Proteomes" id="UP001234178">
    <property type="component" value="Unassembled WGS sequence"/>
</dbReference>
<evidence type="ECO:0000313" key="3">
    <source>
        <dbReference type="Proteomes" id="UP001234178"/>
    </source>
</evidence>
<name>A0ABR0B8F4_9CRUS</name>
<accession>A0ABR0B8F4</accession>
<comment type="caution">
    <text evidence="2">The sequence shown here is derived from an EMBL/GenBank/DDBJ whole genome shotgun (WGS) entry which is preliminary data.</text>
</comment>
<evidence type="ECO:0000313" key="2">
    <source>
        <dbReference type="EMBL" id="KAK4037817.1"/>
    </source>
</evidence>
<gene>
    <name evidence="2" type="ORF">OUZ56_029845</name>
</gene>
<feature type="region of interest" description="Disordered" evidence="1">
    <location>
        <begin position="96"/>
        <end position="122"/>
    </location>
</feature>
<evidence type="ECO:0000256" key="1">
    <source>
        <dbReference type="SAM" id="MobiDB-lite"/>
    </source>
</evidence>
<protein>
    <submittedName>
        <fullName evidence="2">Uncharacterized protein</fullName>
    </submittedName>
</protein>
<proteinExistence type="predicted"/>
<organism evidence="2 3">
    <name type="scientific">Daphnia magna</name>
    <dbReference type="NCBI Taxonomy" id="35525"/>
    <lineage>
        <taxon>Eukaryota</taxon>
        <taxon>Metazoa</taxon>
        <taxon>Ecdysozoa</taxon>
        <taxon>Arthropoda</taxon>
        <taxon>Crustacea</taxon>
        <taxon>Branchiopoda</taxon>
        <taxon>Diplostraca</taxon>
        <taxon>Cladocera</taxon>
        <taxon>Anomopoda</taxon>
        <taxon>Daphniidae</taxon>
        <taxon>Daphnia</taxon>
    </lineage>
</organism>
<dbReference type="EMBL" id="JAOYFB010000040">
    <property type="protein sequence ID" value="KAK4037817.1"/>
    <property type="molecule type" value="Genomic_DNA"/>
</dbReference>
<keyword evidence="3" id="KW-1185">Reference proteome</keyword>
<reference evidence="2 3" key="1">
    <citation type="journal article" date="2023" name="Nucleic Acids Res.">
        <title>The hologenome of Daphnia magna reveals possible DNA methylation and microbiome-mediated evolution of the host genome.</title>
        <authorList>
            <person name="Chaturvedi A."/>
            <person name="Li X."/>
            <person name="Dhandapani V."/>
            <person name="Marshall H."/>
            <person name="Kissane S."/>
            <person name="Cuenca-Cambronero M."/>
            <person name="Asole G."/>
            <person name="Calvet F."/>
            <person name="Ruiz-Romero M."/>
            <person name="Marangio P."/>
            <person name="Guigo R."/>
            <person name="Rago D."/>
            <person name="Mirbahai L."/>
            <person name="Eastwood N."/>
            <person name="Colbourne J.K."/>
            <person name="Zhou J."/>
            <person name="Mallon E."/>
            <person name="Orsini L."/>
        </authorList>
    </citation>
    <scope>NUCLEOTIDE SEQUENCE [LARGE SCALE GENOMIC DNA]</scope>
    <source>
        <strain evidence="2">LRV0_1</strain>
    </source>
</reference>
<feature type="compositionally biased region" description="Polar residues" evidence="1">
    <location>
        <begin position="101"/>
        <end position="111"/>
    </location>
</feature>